<accession>A0A1N7SX37</accession>
<keyword evidence="3" id="KW-1185">Reference proteome</keyword>
<gene>
    <name evidence="2" type="ORF">BN2476_1530004</name>
</gene>
<evidence type="ECO:0000313" key="2">
    <source>
        <dbReference type="EMBL" id="SIT51924.1"/>
    </source>
</evidence>
<comment type="caution">
    <text evidence="2">The sequence shown here is derived from an EMBL/GenBank/DDBJ whole genome shotgun (WGS) entry which is preliminary data.</text>
</comment>
<dbReference type="EMBL" id="CYGY02000153">
    <property type="protein sequence ID" value="SIT51924.1"/>
    <property type="molecule type" value="Genomic_DNA"/>
</dbReference>
<sequence>MALLKFGKDGQFIEEISDPMPVHVLDDGRLQVDASRYGVGGPDRLAGQRQDRDTR</sequence>
<evidence type="ECO:0000256" key="1">
    <source>
        <dbReference type="SAM" id="MobiDB-lite"/>
    </source>
</evidence>
<proteinExistence type="predicted"/>
<dbReference type="AlphaFoldDB" id="A0A1N7SX37"/>
<organism evidence="2 3">
    <name type="scientific">Paraburkholderia piptadeniae</name>
    <dbReference type="NCBI Taxonomy" id="1701573"/>
    <lineage>
        <taxon>Bacteria</taxon>
        <taxon>Pseudomonadati</taxon>
        <taxon>Pseudomonadota</taxon>
        <taxon>Betaproteobacteria</taxon>
        <taxon>Burkholderiales</taxon>
        <taxon>Burkholderiaceae</taxon>
        <taxon>Paraburkholderia</taxon>
    </lineage>
</organism>
<reference evidence="2" key="1">
    <citation type="submission" date="2016-12" db="EMBL/GenBank/DDBJ databases">
        <authorList>
            <person name="Moulin L."/>
        </authorList>
    </citation>
    <scope>NUCLEOTIDE SEQUENCE [LARGE SCALE GENOMIC DNA]</scope>
    <source>
        <strain evidence="2">STM 7183</strain>
    </source>
</reference>
<evidence type="ECO:0000313" key="3">
    <source>
        <dbReference type="Proteomes" id="UP000195569"/>
    </source>
</evidence>
<protein>
    <submittedName>
        <fullName evidence="2">Uncharacterized protein</fullName>
    </submittedName>
</protein>
<name>A0A1N7SX37_9BURK</name>
<feature type="region of interest" description="Disordered" evidence="1">
    <location>
        <begin position="36"/>
        <end position="55"/>
    </location>
</feature>
<dbReference type="Proteomes" id="UP000195569">
    <property type="component" value="Unassembled WGS sequence"/>
</dbReference>